<name>A0ABT1UIJ3_9GAMM</name>
<dbReference type="EMBL" id="JANIBM010000013">
    <property type="protein sequence ID" value="MCQ8181947.1"/>
    <property type="molecule type" value="Genomic_DNA"/>
</dbReference>
<comment type="caution">
    <text evidence="1">The sequence shown here is derived from an EMBL/GenBank/DDBJ whole genome shotgun (WGS) entry which is preliminary data.</text>
</comment>
<feature type="non-terminal residue" evidence="1">
    <location>
        <position position="1"/>
    </location>
</feature>
<dbReference type="RefSeq" id="WP_256611230.1">
    <property type="nucleotide sequence ID" value="NZ_JANIBM010000013.1"/>
</dbReference>
<keyword evidence="2" id="KW-1185">Reference proteome</keyword>
<gene>
    <name evidence="1" type="ORF">NP603_12580</name>
</gene>
<sequence length="67" mass="6982">PCRQAAYRHGRSDYATLSAGFAVTVQTPELFRPDVLATSVAAGKPRPIRPASRTSTSCGACAAKFAA</sequence>
<protein>
    <submittedName>
        <fullName evidence="1">Uncharacterized protein</fullName>
    </submittedName>
</protein>
<evidence type="ECO:0000313" key="1">
    <source>
        <dbReference type="EMBL" id="MCQ8181947.1"/>
    </source>
</evidence>
<accession>A0ABT1UIJ3</accession>
<reference evidence="1 2" key="1">
    <citation type="submission" date="2022-07" db="EMBL/GenBank/DDBJ databases">
        <title>Methylomonas rivi sp. nov., Methylomonas rosea sp. nov., Methylomonas aureus sp. nov. and Methylomonas subterranea sp. nov., four novel methanotrophs isolated from a freshwater creek and the deep terrestrial subsurface.</title>
        <authorList>
            <person name="Abin C."/>
            <person name="Sankaranarayanan K."/>
            <person name="Garner C."/>
            <person name="Sindelar R."/>
            <person name="Kotary K."/>
            <person name="Garner R."/>
            <person name="Barclay S."/>
            <person name="Lawson P."/>
            <person name="Krumholz L."/>
        </authorList>
    </citation>
    <scope>NUCLEOTIDE SEQUENCE [LARGE SCALE GENOMIC DNA]</scope>
    <source>
        <strain evidence="1 2">SURF-1</strain>
    </source>
</reference>
<evidence type="ECO:0000313" key="2">
    <source>
        <dbReference type="Proteomes" id="UP001524569"/>
    </source>
</evidence>
<organism evidence="1 2">
    <name type="scientific">Methylomonas aurea</name>
    <dbReference type="NCBI Taxonomy" id="2952224"/>
    <lineage>
        <taxon>Bacteria</taxon>
        <taxon>Pseudomonadati</taxon>
        <taxon>Pseudomonadota</taxon>
        <taxon>Gammaproteobacteria</taxon>
        <taxon>Methylococcales</taxon>
        <taxon>Methylococcaceae</taxon>
        <taxon>Methylomonas</taxon>
    </lineage>
</organism>
<proteinExistence type="predicted"/>
<dbReference type="Proteomes" id="UP001524569">
    <property type="component" value="Unassembled WGS sequence"/>
</dbReference>